<dbReference type="GO" id="GO:0005351">
    <property type="term" value="F:carbohydrate:proton symporter activity"/>
    <property type="evidence" value="ECO:0007669"/>
    <property type="project" value="TreeGrafter"/>
</dbReference>
<name>A0A8H6DQD7_COCSA</name>
<evidence type="ECO:0000259" key="7">
    <source>
        <dbReference type="PROSITE" id="PS50850"/>
    </source>
</evidence>
<feature type="domain" description="Major facilitator superfamily (MFS) profile" evidence="7">
    <location>
        <begin position="1"/>
        <end position="134"/>
    </location>
</feature>
<gene>
    <name evidence="8" type="ORF">GGP41_001054</name>
</gene>
<dbReference type="PANTHER" id="PTHR48022">
    <property type="entry name" value="PLASTIDIC GLUCOSE TRANSPORTER 4"/>
    <property type="match status" value="1"/>
</dbReference>
<evidence type="ECO:0000313" key="8">
    <source>
        <dbReference type="EMBL" id="KAF5844142.1"/>
    </source>
</evidence>
<feature type="transmembrane region" description="Helical" evidence="6">
    <location>
        <begin position="67"/>
        <end position="85"/>
    </location>
</feature>
<dbReference type="PROSITE" id="PS50850">
    <property type="entry name" value="MFS"/>
    <property type="match status" value="1"/>
</dbReference>
<dbReference type="InterPro" id="IPR005828">
    <property type="entry name" value="MFS_sugar_transport-like"/>
</dbReference>
<dbReference type="InterPro" id="IPR050360">
    <property type="entry name" value="MFS_Sugar_Transporters"/>
</dbReference>
<dbReference type="InterPro" id="IPR036259">
    <property type="entry name" value="MFS_trans_sf"/>
</dbReference>
<dbReference type="SUPFAM" id="SSF103473">
    <property type="entry name" value="MFS general substrate transporter"/>
    <property type="match status" value="1"/>
</dbReference>
<dbReference type="AlphaFoldDB" id="A0A8H6DQD7"/>
<evidence type="ECO:0000256" key="5">
    <source>
        <dbReference type="ARBA" id="ARBA00023136"/>
    </source>
</evidence>
<feature type="transmembrane region" description="Helical" evidence="6">
    <location>
        <begin position="9"/>
        <end position="30"/>
    </location>
</feature>
<comment type="caution">
    <text evidence="8">The sequence shown here is derived from an EMBL/GenBank/DDBJ whole genome shotgun (WGS) entry which is preliminary data.</text>
</comment>
<evidence type="ECO:0000313" key="9">
    <source>
        <dbReference type="Proteomes" id="UP000624244"/>
    </source>
</evidence>
<evidence type="ECO:0000256" key="3">
    <source>
        <dbReference type="ARBA" id="ARBA00022692"/>
    </source>
</evidence>
<dbReference type="Proteomes" id="UP000624244">
    <property type="component" value="Unassembled WGS sequence"/>
</dbReference>
<proteinExistence type="inferred from homology"/>
<dbReference type="Gene3D" id="1.20.1250.20">
    <property type="entry name" value="MFS general substrate transporter like domains"/>
    <property type="match status" value="1"/>
</dbReference>
<organism evidence="8 9">
    <name type="scientific">Cochliobolus sativus</name>
    <name type="common">Common root rot and spot blotch fungus</name>
    <name type="synonym">Bipolaris sorokiniana</name>
    <dbReference type="NCBI Taxonomy" id="45130"/>
    <lineage>
        <taxon>Eukaryota</taxon>
        <taxon>Fungi</taxon>
        <taxon>Dikarya</taxon>
        <taxon>Ascomycota</taxon>
        <taxon>Pezizomycotina</taxon>
        <taxon>Dothideomycetes</taxon>
        <taxon>Pleosporomycetidae</taxon>
        <taxon>Pleosporales</taxon>
        <taxon>Pleosporineae</taxon>
        <taxon>Pleosporaceae</taxon>
        <taxon>Bipolaris</taxon>
    </lineage>
</organism>
<dbReference type="GO" id="GO:0016020">
    <property type="term" value="C:membrane"/>
    <property type="evidence" value="ECO:0007669"/>
    <property type="project" value="UniProtKB-SubCell"/>
</dbReference>
<accession>A0A8H6DQD7</accession>
<sequence length="134" mass="14339">MGFDSKDQLLITAGWISVGVVANYGNALLLDRVGRVRLLVVGLVGCAVALLLEAVTLAKYQGSDNRGGIGAAVFFLFLHIIFYGTCVDATTYVYAAEIWPTHIRSKDSALTTTGLFTSSLILQIVSPPAFEVIE</sequence>
<feature type="transmembrane region" description="Helical" evidence="6">
    <location>
        <begin position="36"/>
        <end position="55"/>
    </location>
</feature>
<comment type="subcellular location">
    <subcellularLocation>
        <location evidence="1">Membrane</location>
        <topology evidence="1">Multi-pass membrane protein</topology>
    </subcellularLocation>
</comment>
<evidence type="ECO:0000256" key="6">
    <source>
        <dbReference type="SAM" id="Phobius"/>
    </source>
</evidence>
<keyword evidence="3 6" id="KW-0812">Transmembrane</keyword>
<dbReference type="EMBL" id="WNKQ01000029">
    <property type="protein sequence ID" value="KAF5844142.1"/>
    <property type="molecule type" value="Genomic_DNA"/>
</dbReference>
<evidence type="ECO:0000256" key="2">
    <source>
        <dbReference type="ARBA" id="ARBA00010992"/>
    </source>
</evidence>
<dbReference type="PANTHER" id="PTHR48022:SF11">
    <property type="entry name" value="MONOSACCHARIDE TRANSPORTER (HXT8), PUTATIVE (AFU_ORTHOLOGUE AFUA_2G08120)-RELATED"/>
    <property type="match status" value="1"/>
</dbReference>
<evidence type="ECO:0000256" key="4">
    <source>
        <dbReference type="ARBA" id="ARBA00022989"/>
    </source>
</evidence>
<protein>
    <recommendedName>
        <fullName evidence="7">Major facilitator superfamily (MFS) profile domain-containing protein</fullName>
    </recommendedName>
</protein>
<comment type="similarity">
    <text evidence="2">Belongs to the major facilitator superfamily. Sugar transporter (TC 2.A.1.1) family.</text>
</comment>
<reference evidence="8" key="1">
    <citation type="submission" date="2019-11" db="EMBL/GenBank/DDBJ databases">
        <title>Bipolaris sorokiniana Genome sequencing.</title>
        <authorList>
            <person name="Wang H."/>
        </authorList>
    </citation>
    <scope>NUCLEOTIDE SEQUENCE</scope>
</reference>
<evidence type="ECO:0000256" key="1">
    <source>
        <dbReference type="ARBA" id="ARBA00004141"/>
    </source>
</evidence>
<dbReference type="InterPro" id="IPR020846">
    <property type="entry name" value="MFS_dom"/>
</dbReference>
<dbReference type="Pfam" id="PF00083">
    <property type="entry name" value="Sugar_tr"/>
    <property type="match status" value="1"/>
</dbReference>
<keyword evidence="5 6" id="KW-0472">Membrane</keyword>
<keyword evidence="4 6" id="KW-1133">Transmembrane helix</keyword>